<gene>
    <name evidence="2" type="ORF">GR328_08620</name>
</gene>
<proteinExistence type="predicted"/>
<reference evidence="2 3" key="1">
    <citation type="submission" date="2019-12" db="EMBL/GenBank/DDBJ databases">
        <authorList>
            <person name="Yuan C.-G."/>
        </authorList>
    </citation>
    <scope>NUCLEOTIDE SEQUENCE [LARGE SCALE GENOMIC DNA]</scope>
    <source>
        <strain evidence="2 3">KCTC 23863</strain>
    </source>
</reference>
<dbReference type="InterPro" id="IPR009506">
    <property type="entry name" value="YjiS-like"/>
</dbReference>
<comment type="caution">
    <text evidence="2">The sequence shown here is derived from an EMBL/GenBank/DDBJ whole genome shotgun (WGS) entry which is preliminary data.</text>
</comment>
<accession>A0A7X3MQT9</accession>
<dbReference type="EMBL" id="WURB01000005">
    <property type="protein sequence ID" value="MXQ11519.1"/>
    <property type="molecule type" value="Genomic_DNA"/>
</dbReference>
<dbReference type="OrthoDB" id="8021201at2"/>
<evidence type="ECO:0000313" key="3">
    <source>
        <dbReference type="Proteomes" id="UP000436483"/>
    </source>
</evidence>
<dbReference type="AlphaFoldDB" id="A0A7X3MQT9"/>
<evidence type="ECO:0000313" key="2">
    <source>
        <dbReference type="EMBL" id="MXQ11519.1"/>
    </source>
</evidence>
<protein>
    <submittedName>
        <fullName evidence="2">DUF1127 domain-containing protein</fullName>
    </submittedName>
</protein>
<sequence>MSDFSNTCTESYETSAARASGLRSFFSAVMREIRIRRALREVSALDDAILQDIGLGPSHSGIESAIRNGRDC</sequence>
<dbReference type="Proteomes" id="UP000436483">
    <property type="component" value="Unassembled WGS sequence"/>
</dbReference>
<keyword evidence="3" id="KW-1185">Reference proteome</keyword>
<dbReference type="RefSeq" id="WP_160884118.1">
    <property type="nucleotide sequence ID" value="NZ_WURB01000005.1"/>
</dbReference>
<name>A0A7X3MQT9_9HYPH</name>
<organism evidence="2 3">
    <name type="scientific">Microvirga makkahensis</name>
    <dbReference type="NCBI Taxonomy" id="1128670"/>
    <lineage>
        <taxon>Bacteria</taxon>
        <taxon>Pseudomonadati</taxon>
        <taxon>Pseudomonadota</taxon>
        <taxon>Alphaproteobacteria</taxon>
        <taxon>Hyphomicrobiales</taxon>
        <taxon>Methylobacteriaceae</taxon>
        <taxon>Microvirga</taxon>
    </lineage>
</organism>
<dbReference type="Pfam" id="PF06568">
    <property type="entry name" value="YjiS-like"/>
    <property type="match status" value="1"/>
</dbReference>
<reference evidence="2 3" key="2">
    <citation type="submission" date="2020-01" db="EMBL/GenBank/DDBJ databases">
        <title>Microvirga sp. nov., an arsenate reduction bacterium isolated from Tibet hotspring sediments.</title>
        <authorList>
            <person name="Xian W.-D."/>
            <person name="Li W.-J."/>
        </authorList>
    </citation>
    <scope>NUCLEOTIDE SEQUENCE [LARGE SCALE GENOMIC DNA]</scope>
    <source>
        <strain evidence="2 3">KCTC 23863</strain>
    </source>
</reference>
<evidence type="ECO:0000259" key="1">
    <source>
        <dbReference type="Pfam" id="PF06568"/>
    </source>
</evidence>
<feature type="domain" description="YjiS-like" evidence="1">
    <location>
        <begin position="26"/>
        <end position="57"/>
    </location>
</feature>